<gene>
    <name evidence="1" type="ORF">RAH46_17345</name>
</gene>
<evidence type="ECO:0000313" key="1">
    <source>
        <dbReference type="EMBL" id="WMW04092.1"/>
    </source>
</evidence>
<sequence length="156" mass="17436">MMKASRARGLNLACHEFCHAYELLNAANRIGVKAHLADDEMAAKYISVVLDRYKPWKTVGHLSIGEGASKLPTDEHEFSFFLSVKPGAGWMFFEQDAFNKHVVVVIDDVRDISRLMEACYGMEYFVADENGTFLVAVNWYVIEFTDGAVVTETGCG</sequence>
<organism evidence="1 2">
    <name type="scientific">Pseudomonas entomophila</name>
    <dbReference type="NCBI Taxonomy" id="312306"/>
    <lineage>
        <taxon>Bacteria</taxon>
        <taxon>Pseudomonadati</taxon>
        <taxon>Pseudomonadota</taxon>
        <taxon>Gammaproteobacteria</taxon>
        <taxon>Pseudomonadales</taxon>
        <taxon>Pseudomonadaceae</taxon>
        <taxon>Pseudomonas</taxon>
    </lineage>
</organism>
<dbReference type="Proteomes" id="UP001183127">
    <property type="component" value="Chromosome"/>
</dbReference>
<protein>
    <submittedName>
        <fullName evidence="1">Uncharacterized protein</fullName>
    </submittedName>
</protein>
<evidence type="ECO:0000313" key="2">
    <source>
        <dbReference type="Proteomes" id="UP001183127"/>
    </source>
</evidence>
<dbReference type="EMBL" id="CP132921">
    <property type="protein sequence ID" value="WMW04092.1"/>
    <property type="molecule type" value="Genomic_DNA"/>
</dbReference>
<proteinExistence type="predicted"/>
<dbReference type="RefSeq" id="WP_011533531.1">
    <property type="nucleotide sequence ID" value="NZ_CP132921.1"/>
</dbReference>
<accession>A0ABY9QJ73</accession>
<name>A0ABY9QJ73_9PSED</name>
<reference evidence="1 2" key="1">
    <citation type="submission" date="2023-08" db="EMBL/GenBank/DDBJ databases">
        <title>Complete Genome Sequence of Pseudomonas entomophila TVIN A01.</title>
        <authorList>
            <person name="Shelke T."/>
            <person name="Mahar N.S."/>
            <person name="Gupta I."/>
            <person name="Gupta V."/>
        </authorList>
    </citation>
    <scope>NUCLEOTIDE SEQUENCE [LARGE SCALE GENOMIC DNA]</scope>
    <source>
        <strain evidence="1 2">TVIN-A01</strain>
    </source>
</reference>
<keyword evidence="2" id="KW-1185">Reference proteome</keyword>
<dbReference type="GeneID" id="75528839"/>